<protein>
    <submittedName>
        <fullName evidence="1">Uncharacterized protein</fullName>
    </submittedName>
</protein>
<keyword evidence="2" id="KW-1185">Reference proteome</keyword>
<proteinExistence type="predicted"/>
<evidence type="ECO:0000313" key="2">
    <source>
        <dbReference type="Proteomes" id="UP000002630"/>
    </source>
</evidence>
<dbReference type="EMBL" id="FN649760">
    <property type="protein sequence ID" value="CBJ34099.1"/>
    <property type="molecule type" value="Genomic_DNA"/>
</dbReference>
<reference evidence="1 2" key="1">
    <citation type="journal article" date="2010" name="Nature">
        <title>The Ectocarpus genome and the independent evolution of multicellularity in brown algae.</title>
        <authorList>
            <person name="Cock J.M."/>
            <person name="Sterck L."/>
            <person name="Rouze P."/>
            <person name="Scornet D."/>
            <person name="Allen A.E."/>
            <person name="Amoutzias G."/>
            <person name="Anthouard V."/>
            <person name="Artiguenave F."/>
            <person name="Aury J.M."/>
            <person name="Badger J.H."/>
            <person name="Beszteri B."/>
            <person name="Billiau K."/>
            <person name="Bonnet E."/>
            <person name="Bothwell J.H."/>
            <person name="Bowler C."/>
            <person name="Boyen C."/>
            <person name="Brownlee C."/>
            <person name="Carrano C.J."/>
            <person name="Charrier B."/>
            <person name="Cho G.Y."/>
            <person name="Coelho S.M."/>
            <person name="Collen J."/>
            <person name="Corre E."/>
            <person name="Da Silva C."/>
            <person name="Delage L."/>
            <person name="Delaroque N."/>
            <person name="Dittami S.M."/>
            <person name="Doulbeau S."/>
            <person name="Elias M."/>
            <person name="Farnham G."/>
            <person name="Gachon C.M."/>
            <person name="Gschloessl B."/>
            <person name="Heesch S."/>
            <person name="Jabbari K."/>
            <person name="Jubin C."/>
            <person name="Kawai H."/>
            <person name="Kimura K."/>
            <person name="Kloareg B."/>
            <person name="Kupper F.C."/>
            <person name="Lang D."/>
            <person name="Le Bail A."/>
            <person name="Leblanc C."/>
            <person name="Lerouge P."/>
            <person name="Lohr M."/>
            <person name="Lopez P.J."/>
            <person name="Martens C."/>
            <person name="Maumus F."/>
            <person name="Michel G."/>
            <person name="Miranda-Saavedra D."/>
            <person name="Morales J."/>
            <person name="Moreau H."/>
            <person name="Motomura T."/>
            <person name="Nagasato C."/>
            <person name="Napoli C.A."/>
            <person name="Nelson D.R."/>
            <person name="Nyvall-Collen P."/>
            <person name="Peters A.F."/>
            <person name="Pommier C."/>
            <person name="Potin P."/>
            <person name="Poulain J."/>
            <person name="Quesneville H."/>
            <person name="Read B."/>
            <person name="Rensing S.A."/>
            <person name="Ritter A."/>
            <person name="Rousvoal S."/>
            <person name="Samanta M."/>
            <person name="Samson G."/>
            <person name="Schroeder D.C."/>
            <person name="Segurens B."/>
            <person name="Strittmatter M."/>
            <person name="Tonon T."/>
            <person name="Tregear J.W."/>
            <person name="Valentin K."/>
            <person name="von Dassow P."/>
            <person name="Yamagishi T."/>
            <person name="Van de Peer Y."/>
            <person name="Wincker P."/>
        </authorList>
    </citation>
    <scope>NUCLEOTIDE SEQUENCE [LARGE SCALE GENOMIC DNA]</scope>
    <source>
        <strain evidence="2">Ec32 / CCAP1310/4</strain>
    </source>
</reference>
<evidence type="ECO:0000313" key="1">
    <source>
        <dbReference type="EMBL" id="CBJ34099.1"/>
    </source>
</evidence>
<organism evidence="1 2">
    <name type="scientific">Ectocarpus siliculosus</name>
    <name type="common">Brown alga</name>
    <name type="synonym">Conferva siliculosa</name>
    <dbReference type="NCBI Taxonomy" id="2880"/>
    <lineage>
        <taxon>Eukaryota</taxon>
        <taxon>Sar</taxon>
        <taxon>Stramenopiles</taxon>
        <taxon>Ochrophyta</taxon>
        <taxon>PX clade</taxon>
        <taxon>Phaeophyceae</taxon>
        <taxon>Ectocarpales</taxon>
        <taxon>Ectocarpaceae</taxon>
        <taxon>Ectocarpus</taxon>
    </lineage>
</organism>
<name>D7G9I9_ECTSI</name>
<dbReference type="InParanoid" id="D7G9I9"/>
<dbReference type="OrthoDB" id="204991at2759"/>
<accession>D7G9I9</accession>
<gene>
    <name evidence="1" type="ORF">Esi_0986_0002</name>
</gene>
<dbReference type="AlphaFoldDB" id="D7G9I9"/>
<sequence length="83" mass="9340">MPIKTTLVKINRNAGMEHHRGELADKAVLDKRVCPGCGAEQSYDEAVFVTKCRFDMGKRTTQKKLQSIRYITRLVSALVTVDT</sequence>
<dbReference type="Proteomes" id="UP000002630">
    <property type="component" value="Unassembled WGS sequence"/>
</dbReference>